<dbReference type="Proteomes" id="UP000031803">
    <property type="component" value="Segment"/>
</dbReference>
<reference evidence="1 2" key="1">
    <citation type="submission" date="2014-12" db="EMBL/GenBank/DDBJ databases">
        <title>Complete genome sequences of three Vibrio cholerae specific bacteriophages.</title>
        <authorList>
            <person name="Bhandare S.G."/>
            <person name="Warry A."/>
            <person name="Emes R.D."/>
            <person name="Hooton S.P.T."/>
            <person name="Barrow P.A."/>
            <person name="Atterbury R.J."/>
        </authorList>
    </citation>
    <scope>NUCLEOTIDE SEQUENCE [LARGE SCALE GENOMIC DNA]</scope>
</reference>
<accession>A0A0B5H8I4</accession>
<keyword evidence="2" id="KW-1185">Reference proteome</keyword>
<evidence type="ECO:0000313" key="2">
    <source>
        <dbReference type="Proteomes" id="UP000031803"/>
    </source>
</evidence>
<sequence>MKLIKNSGSYKPKLYIVNLPITYKVWFRPQHKDFKIKTTKGN</sequence>
<dbReference type="GeneID" id="26625621"/>
<evidence type="ECO:0000313" key="1">
    <source>
        <dbReference type="EMBL" id="AJF40683.1"/>
    </source>
</evidence>
<organism evidence="1 2">
    <name type="scientific">Vibrio phage phi 1</name>
    <dbReference type="NCBI Taxonomy" id="1589297"/>
    <lineage>
        <taxon>Viruses</taxon>
        <taxon>Duplodnaviria</taxon>
        <taxon>Heunggongvirae</taxon>
        <taxon>Uroviricota</taxon>
        <taxon>Caudoviricetes</taxon>
        <taxon>Schitoviridae</taxon>
        <taxon>Pacinivirus</taxon>
        <taxon>Pacinivirus phi1</taxon>
    </lineage>
</organism>
<name>A0A0B5H8I4_9CAUD</name>
<dbReference type="KEGG" id="vg:26625621"/>
<gene>
    <name evidence="1" type="ORF">SBVP1_0025</name>
</gene>
<dbReference type="EMBL" id="KP280062">
    <property type="protein sequence ID" value="AJF40683.1"/>
    <property type="molecule type" value="Genomic_DNA"/>
</dbReference>
<protein>
    <submittedName>
        <fullName evidence="1">Uncharacterized protein</fullName>
    </submittedName>
</protein>
<proteinExistence type="predicted"/>
<dbReference type="RefSeq" id="YP_009198543.1">
    <property type="nucleotide sequence ID" value="NC_028799.1"/>
</dbReference>